<dbReference type="InterPro" id="IPR015187">
    <property type="entry name" value="BRCA2_OB_1"/>
</dbReference>
<protein>
    <recommendedName>
        <fullName evidence="8">Tower domain-containing protein</fullName>
    </recommendedName>
</protein>
<keyword evidence="1" id="KW-0677">Repeat</keyword>
<keyword evidence="3" id="KW-0238">DNA-binding</keyword>
<evidence type="ECO:0000256" key="4">
    <source>
        <dbReference type="ARBA" id="ARBA00023172"/>
    </source>
</evidence>
<evidence type="ECO:0000256" key="2">
    <source>
        <dbReference type="ARBA" id="ARBA00022763"/>
    </source>
</evidence>
<dbReference type="InterPro" id="IPR048262">
    <property type="entry name" value="BRCA2_OB_2_dom"/>
</dbReference>
<dbReference type="Pfam" id="PF00634">
    <property type="entry name" value="BRCA2"/>
    <property type="match status" value="9"/>
</dbReference>
<dbReference type="PANTHER" id="PTHR11289">
    <property type="entry name" value="BREAST CANCER TYPE 2 SUSCEPTIBILITY PROTEIN BRCA2"/>
    <property type="match status" value="1"/>
</dbReference>
<feature type="region of interest" description="Disordered" evidence="7">
    <location>
        <begin position="1963"/>
        <end position="1987"/>
    </location>
</feature>
<evidence type="ECO:0000256" key="5">
    <source>
        <dbReference type="ARBA" id="ARBA00023204"/>
    </source>
</evidence>
<feature type="compositionally biased region" description="Polar residues" evidence="7">
    <location>
        <begin position="2207"/>
        <end position="2218"/>
    </location>
</feature>
<reference evidence="9 10" key="1">
    <citation type="submission" date="2018-11" db="EMBL/GenBank/DDBJ databases">
        <authorList>
            <person name="Lopez-Roques C."/>
            <person name="Donnadieu C."/>
            <person name="Bouchez O."/>
            <person name="Klopp C."/>
            <person name="Cabau C."/>
            <person name="Zahm M."/>
        </authorList>
    </citation>
    <scope>NUCLEOTIDE SEQUENCE [LARGE SCALE GENOMIC DNA]</scope>
    <source>
        <strain evidence="9">RS831</strain>
        <tissue evidence="9">Whole body</tissue>
    </source>
</reference>
<evidence type="ECO:0000313" key="9">
    <source>
        <dbReference type="EMBL" id="RVE65016.1"/>
    </source>
</evidence>
<dbReference type="Pfam" id="PF22687">
    <property type="entry name" value="BRCA2_TR2"/>
    <property type="match status" value="1"/>
</dbReference>
<evidence type="ECO:0000256" key="6">
    <source>
        <dbReference type="SAM" id="Coils"/>
    </source>
</evidence>
<feature type="region of interest" description="Disordered" evidence="7">
    <location>
        <begin position="1092"/>
        <end position="1119"/>
    </location>
</feature>
<evidence type="ECO:0000256" key="3">
    <source>
        <dbReference type="ARBA" id="ARBA00023125"/>
    </source>
</evidence>
<feature type="region of interest" description="Disordered" evidence="7">
    <location>
        <begin position="290"/>
        <end position="326"/>
    </location>
</feature>
<feature type="compositionally biased region" description="Polar residues" evidence="7">
    <location>
        <begin position="2036"/>
        <end position="2056"/>
    </location>
</feature>
<organism evidence="9 10">
    <name type="scientific">Oryzias javanicus</name>
    <name type="common">Javanese ricefish</name>
    <name type="synonym">Aplocheilus javanicus</name>
    <dbReference type="NCBI Taxonomy" id="123683"/>
    <lineage>
        <taxon>Eukaryota</taxon>
        <taxon>Metazoa</taxon>
        <taxon>Chordata</taxon>
        <taxon>Craniata</taxon>
        <taxon>Vertebrata</taxon>
        <taxon>Euteleostomi</taxon>
        <taxon>Actinopterygii</taxon>
        <taxon>Neopterygii</taxon>
        <taxon>Teleostei</taxon>
        <taxon>Neoteleostei</taxon>
        <taxon>Acanthomorphata</taxon>
        <taxon>Ovalentaria</taxon>
        <taxon>Atherinomorphae</taxon>
        <taxon>Beloniformes</taxon>
        <taxon>Adrianichthyidae</taxon>
        <taxon>Oryziinae</taxon>
        <taxon>Oryzias</taxon>
    </lineage>
</organism>
<feature type="compositionally biased region" description="Polar residues" evidence="7">
    <location>
        <begin position="611"/>
        <end position="623"/>
    </location>
</feature>
<feature type="region of interest" description="Disordered" evidence="7">
    <location>
        <begin position="2035"/>
        <end position="2079"/>
    </location>
</feature>
<keyword evidence="5" id="KW-0234">DNA repair</keyword>
<sequence>MYNIFKDNVFKELVLELGPLDPNWFEVLTSQASVIEGSLSDQEDLCANQEGNSKESLEKPAVESQFFSTPKVFRHSRVVSPQTEDEQSFTLAQEKGALPWTKTHSPCLFQLTVQGVSGEKCEVFQPQGDDSFDLLATPNKSTISYAKHISESLGAQMNPDISWTSSLNTPPAVPSTLILSKPDNKPCSTNFPADGNVVFVRKLFPSLSKSSAKEASKNCDLLAFQGPISPKVPDGPQTFSNQEERVGQQKLPNAIEDGEVHSPVVDVLDGTEDALSIFFANSSSALRKVKPERNKRKQILQAKENVCSSKDDSSTRKTTSDEELGGCTLSSYTKTGHTVISQWSPLSLSDIPSCSVSGNIVLEQLQDETNSSHLSGPSNETQNVEFQSKKRLVDTVGIAEPHPMRMDSSVEIPNSEELCNGQLETSDCCNVEKTEGHKQDQPAGENLVGMVKAKIQDIDMSQLCRDFAQDFSQMPDSGPAASRDHFSPSACLLAMKKAKQKAEVNPHHPHNKSISNPKFPTSGVPINDSGFHSAVGNCTNITASSFSENTGLSRTSTEFRSDLHIETDFPSTKAFPETVHFNAEAEIELISSRTSKEKEELEPRRDDGSSIDVTIQQPSSSQGADDIPSVPLNDQKQSEKTTSPAVHSLGFKTASNKGIRISSASLERAKWIFKESESETAFHNLPTTSDCDTVDKSTSKEAGNTLAFSSKSSRALITETFSGLAPQLTASQTDDVTELCSLLEQTDSQFELTPFKTLKTKQQSDATSPQNADKELDPDFLAGIDFDDSFSSDSLQCARNENVTSSLKHSSQDEASNDPQKTAHSSTPRDNVSGVGFKTAGGKVLRISDKCLSKAKSLFADLEECPTNRESSGNKRVEVGLNTKQKSSMDPSRCKNNLKFAIDEDSRSIRAGNSFEESASFKRPTKSINTKSIQNKKKDTSMCQTGFLMANGKTICVQGKNMHHAKDIFKDCDVMDNKYEFIKHLPENIKCREPLLKCENFDTPKQCIGGCSVTENADLLPCDTIEPHLGMLKVESNAASFQRNSFSASKPDPSMLCSASKTVDSNESCSAAGKKAFVSGDETKNSEYLLIESHSPEDGKERSQENWSSSDNTDQPRICGFQTAGGKELIVSSAALKKAQKMFSENEGVKERKSVLSPHSTIPSTESANVKSHALQKAKTCNDISLNPVNPGENKLKEGLCNVERTSSDFTTTNKANELEENPLKSNHLLKDFDLVSDKEMQEADVFLENHVEAENTIVLKDQECQPPVCEKVKPNPDPKVTLNFSEPGCLEDPSSFLNAGFQMANGKTVTFSAEALRRTKSLFNGCEAPEDKTLPTPPQSKASALPIRGGFCSANGMPISASSEALHKAKRLFSDISFSGNKADVSQTEQKVDKNEKINFGFQTAGGAKVHVSKTNILKAKHFFKEFDDLVSDKEMQEADVDLENFDVNAEDSVLTKDRECNPPLTEKANEDGSSNPCEKAILNNSEPGNGSSENTNKEILQNKDLSLFQNVGFQTANGKAVTFSAEALRKAKSVFNGCEAPENKTLPTPLQSKASVLPIRGTTEQNQDVKERIHYGFQTAGRAAVPVSKTNLLKAKHLFKDLDDLVSDKEIQKADVFLENVDVNAENTVLTKNPECKLPLTERGDEEIRSDPCQRETLNFSEPGKGSSENTNIQQNDLLSFQNVGFQTANGKAVTFSAEALRKAKSVFNGCEAPENKTFPTPLQSKASILSFRGTTEQNQDNKERTHFGFQTAGGAKVPVSKTNLLKAKHLFKDLDDSASKAAEGTDPSSEASSGLRKATGLTDNFSKHNERITVNTPANGWTENRSVGFQTASGNAVEVSSEALKRAKSLLGEREEVASISSPLCTIPVSGSSGFFAASGKPVTFSSEALQKAKSLFGDFTDTEMFEQKQEDAQLCSFTAAGGTKPDIKVADECHSSIKTLDLFNIKDVKSSHVDTTNLAPSETVGKSENGKLETSDGMDCSRSENTKAEASSALIFPSLNLTGCSETQHRLLAQEALDCTKALLEDEDLAGQSFSPTTQTALKPDYPQTTTGFEAEEKRQRKRLMGDPDPTGQPPLKRQLLEEFNQAYEGSKDSALQPVKSCPLGLMKDRGVFKYSTSLYPNITKPHNNEKTKTTTTVQHSTLDNSRSTGSKMSPFIPPFYKTAKSETSKTSVPQQTTRTPVFVPPFKKQRTVLQGKKDEDTNQLSPVTESNSSAYVPSTVNAQESSNVISIVDTHSNDTKNPNVDVNGGSVSFGSNVDQAFSKDEHQAFLNSELAWDMQDMRIRKKKRQNIRPLQGSLFLTRTSGVERIPLKAAVNGKLPARCPPEQLYRCGVHAHVSGITSETAESFRFRLLHFFKRDTLIDEGGVKLADGGYLIPRKDGTAGKEEFFRALCDTPGVDPKLITEAWGYNHYRWIVWKQASMEKSFPETMGGICLTPEQVLLQLKYRYDVEIDRSRRPALRKITEKDDTAAKTLVLCVCGIVSKGGGASGSKTPESADQASAVVWLTDGWYALKAQLDQPLTAMLTKGLLAVGGKLIIHGALLVGSQDACPPLEAPESLMLKICANSTRRARWDTKLGFHKDPRPFLLPISSLFSNGGPVGCADVVVLRSYPIQWMERKADGGVVFRTTRAEEKEARCFHEVKHKAMEVLFAKVQDEFENEEKEKAKSQRRKQNLDVANLQDGEELHAAVGDDPAYLEAHLSEQQLQTLQAYKRSLMERKQAELQDRYRRALEEDDQEIKCPKRDVTPVWRLSVADSLGPPSCVYQLSLWRPSSDVESLLKEGGRFKVYNLAAAEGKKRSSHESVQLTGTKKTQFQVLQASQEWMSERFQPRVSTDFESLQNPDFRPLCGEVDLSGYVVRVIDGHGSSPAFYLADGKLNLVKIRCFSSLSQTGLEDVVKPRVLLALSNLQLRGQSMFPTPVVYAGDLTVFSTNPKEAHLQESLSHLKNRIQREENFHANAEEKLSHLIKSGGLGLVSPMTVKLQTDKNDESKVTFQKPASFTPVSKNPQAETPLSKKDPKILKRRRALDYLSRIPSPPPLSVLGSVSSPCVKKTFNPPRRSGPPRSEFKTEKIQTIKPTDSMVEDEWVNDEELVMIDTQALHVGDLM</sequence>
<dbReference type="Gene3D" id="2.40.50.140">
    <property type="entry name" value="Nucleic acid-binding proteins"/>
    <property type="match status" value="3"/>
</dbReference>
<feature type="coiled-coil region" evidence="6">
    <location>
        <begin position="2649"/>
        <end position="2683"/>
    </location>
</feature>
<dbReference type="OrthoDB" id="21095at2759"/>
<dbReference type="PROSITE" id="PS50138">
    <property type="entry name" value="BRCA2_REPEAT"/>
    <property type="match status" value="12"/>
</dbReference>
<evidence type="ECO:0000256" key="1">
    <source>
        <dbReference type="ARBA" id="ARBA00022737"/>
    </source>
</evidence>
<dbReference type="SUPFAM" id="SSF50249">
    <property type="entry name" value="Nucleic acid-binding proteins"/>
    <property type="match status" value="3"/>
</dbReference>
<dbReference type="InterPro" id="IPR002093">
    <property type="entry name" value="BRCA2_repeat"/>
</dbReference>
<evidence type="ECO:0000313" key="10">
    <source>
        <dbReference type="Proteomes" id="UP000283210"/>
    </source>
</evidence>
<feature type="region of interest" description="Disordered" evidence="7">
    <location>
        <begin position="802"/>
        <end position="837"/>
    </location>
</feature>
<feature type="compositionally biased region" description="Polar residues" evidence="7">
    <location>
        <begin position="1105"/>
        <end position="1115"/>
    </location>
</feature>
<dbReference type="PIRSF" id="PIRSF002397">
    <property type="entry name" value="BRCA2"/>
    <property type="match status" value="1"/>
</dbReference>
<feature type="region of interest" description="Disordered" evidence="7">
    <location>
        <begin position="1149"/>
        <end position="1171"/>
    </location>
</feature>
<dbReference type="SUPFAM" id="SSF81872">
    <property type="entry name" value="BRCA2 helical domain"/>
    <property type="match status" value="1"/>
</dbReference>
<dbReference type="SMART" id="SM01341">
    <property type="entry name" value="Tower"/>
    <property type="match status" value="1"/>
</dbReference>
<gene>
    <name evidence="9" type="ORF">OJAV_G00132070</name>
</gene>
<dbReference type="InterPro" id="IPR015188">
    <property type="entry name" value="BRCA2_OB_3"/>
</dbReference>
<name>A0A437CQA5_ORYJA</name>
<feature type="compositionally biased region" description="Polar residues" evidence="7">
    <location>
        <begin position="760"/>
        <end position="771"/>
    </location>
</feature>
<feature type="region of interest" description="Disordered" evidence="7">
    <location>
        <begin position="1459"/>
        <end position="1498"/>
    </location>
</feature>
<feature type="compositionally biased region" description="Polar residues" evidence="7">
    <location>
        <begin position="802"/>
        <end position="830"/>
    </location>
</feature>
<dbReference type="Proteomes" id="UP000283210">
    <property type="component" value="Chromosome 13"/>
</dbReference>
<accession>A0A437CQA5</accession>
<feature type="domain" description="Tower" evidence="8">
    <location>
        <begin position="2621"/>
        <end position="2662"/>
    </location>
</feature>
<dbReference type="SUPFAM" id="SSF81878">
    <property type="entry name" value="BRCA2 tower domain"/>
    <property type="match status" value="1"/>
</dbReference>
<evidence type="ECO:0000256" key="7">
    <source>
        <dbReference type="SAM" id="MobiDB-lite"/>
    </source>
</evidence>
<feature type="compositionally biased region" description="Basic and acidic residues" evidence="7">
    <location>
        <begin position="1972"/>
        <end position="1987"/>
    </location>
</feature>
<feature type="region of interest" description="Disordered" evidence="7">
    <location>
        <begin position="505"/>
        <end position="525"/>
    </location>
</feature>
<dbReference type="GO" id="GO:0005634">
    <property type="term" value="C:nucleus"/>
    <property type="evidence" value="ECO:0007669"/>
    <property type="project" value="TreeGrafter"/>
</dbReference>
<feature type="compositionally biased region" description="Basic and acidic residues" evidence="7">
    <location>
        <begin position="1094"/>
        <end position="1104"/>
    </location>
</feature>
<dbReference type="InterPro" id="IPR015252">
    <property type="entry name" value="BRCA2_hlx"/>
</dbReference>
<dbReference type="InterPro" id="IPR015205">
    <property type="entry name" value="Tower_dom"/>
</dbReference>
<keyword evidence="2" id="KW-0227">DNA damage</keyword>
<keyword evidence="6" id="KW-0175">Coiled coil</keyword>
<reference evidence="9 10" key="2">
    <citation type="submission" date="2019-01" db="EMBL/GenBank/DDBJ databases">
        <title>A chromosome length genome reference of the Java medaka (oryzias javanicus).</title>
        <authorList>
            <person name="Herpin A."/>
            <person name="Takehana Y."/>
            <person name="Naruse K."/>
            <person name="Ansai S."/>
            <person name="Kawaguchi M."/>
        </authorList>
    </citation>
    <scope>NUCLEOTIDE SEQUENCE [LARGE SCALE GENOMIC DNA]</scope>
    <source>
        <strain evidence="9">RS831</strain>
        <tissue evidence="9">Whole body</tissue>
    </source>
</reference>
<feature type="compositionally biased region" description="Basic and acidic residues" evidence="7">
    <location>
        <begin position="309"/>
        <end position="320"/>
    </location>
</feature>
<evidence type="ECO:0000259" key="8">
    <source>
        <dbReference type="SMART" id="SM01341"/>
    </source>
</evidence>
<feature type="region of interest" description="Disordered" evidence="7">
    <location>
        <begin position="2196"/>
        <end position="2218"/>
    </location>
</feature>
<feature type="compositionally biased region" description="Polar residues" evidence="7">
    <location>
        <begin position="1157"/>
        <end position="1170"/>
    </location>
</feature>
<feature type="compositionally biased region" description="Low complexity" evidence="7">
    <location>
        <begin position="1485"/>
        <end position="1496"/>
    </location>
</feature>
<dbReference type="InterPro" id="IPR012340">
    <property type="entry name" value="NA-bd_OB-fold"/>
</dbReference>
<dbReference type="InterPro" id="IPR055077">
    <property type="entry name" value="BRCA2_TR2"/>
</dbReference>
<feature type="region of interest" description="Disordered" evidence="7">
    <location>
        <begin position="1780"/>
        <end position="1810"/>
    </location>
</feature>
<dbReference type="Pfam" id="PF09103">
    <property type="entry name" value="BRCA-2_OB1"/>
    <property type="match status" value="1"/>
</dbReference>
<dbReference type="InterPro" id="IPR036315">
    <property type="entry name" value="BRCA2_hlx_sf"/>
</dbReference>
<dbReference type="GO" id="GO:0000724">
    <property type="term" value="P:double-strand break repair via homologous recombination"/>
    <property type="evidence" value="ECO:0007669"/>
    <property type="project" value="InterPro"/>
</dbReference>
<feature type="region of interest" description="Disordered" evidence="7">
    <location>
        <begin position="2992"/>
        <end position="3021"/>
    </location>
</feature>
<dbReference type="Pfam" id="PF09121">
    <property type="entry name" value="Tower"/>
    <property type="match status" value="1"/>
</dbReference>
<dbReference type="CDD" id="cd04494">
    <property type="entry name" value="BRCA2DBD_OB2"/>
    <property type="match status" value="1"/>
</dbReference>
<dbReference type="EMBL" id="CM012449">
    <property type="protein sequence ID" value="RVE65016.1"/>
    <property type="molecule type" value="Genomic_DNA"/>
</dbReference>
<dbReference type="Pfam" id="PF09104">
    <property type="entry name" value="BRCA-2_OB3"/>
    <property type="match status" value="1"/>
</dbReference>
<feature type="region of interest" description="Disordered" evidence="7">
    <location>
        <begin position="2128"/>
        <end position="2160"/>
    </location>
</feature>
<feature type="compositionally biased region" description="Basic and acidic residues" evidence="7">
    <location>
        <begin position="594"/>
        <end position="608"/>
    </location>
</feature>
<dbReference type="Pfam" id="PF09169">
    <property type="entry name" value="BRCA-2_helical"/>
    <property type="match status" value="1"/>
</dbReference>
<feature type="compositionally biased region" description="Polar residues" evidence="7">
    <location>
        <begin position="2998"/>
        <end position="3017"/>
    </location>
</feature>
<dbReference type="PANTHER" id="PTHR11289:SF0">
    <property type="entry name" value="BREAST CANCER TYPE 2 SUSCEPTIBILITY PROTEIN"/>
    <property type="match status" value="1"/>
</dbReference>
<feature type="region of interest" description="Disordered" evidence="7">
    <location>
        <begin position="754"/>
        <end position="777"/>
    </location>
</feature>
<keyword evidence="10" id="KW-1185">Reference proteome</keyword>
<dbReference type="Gene3D" id="6.10.70.10">
    <property type="match status" value="1"/>
</dbReference>
<dbReference type="CDD" id="cd04493">
    <property type="entry name" value="BRCA2DBD_OB1"/>
    <property type="match status" value="1"/>
</dbReference>
<dbReference type="GO" id="GO:0006355">
    <property type="term" value="P:regulation of DNA-templated transcription"/>
    <property type="evidence" value="ECO:0007669"/>
    <property type="project" value="TreeGrafter"/>
</dbReference>
<feature type="region of interest" description="Disordered" evidence="7">
    <location>
        <begin position="590"/>
        <end position="649"/>
    </location>
</feature>
<dbReference type="GO" id="GO:0003677">
    <property type="term" value="F:DNA binding"/>
    <property type="evidence" value="ECO:0007669"/>
    <property type="project" value="UniProtKB-KW"/>
</dbReference>
<dbReference type="CDD" id="cd04495">
    <property type="entry name" value="BRCA2DBD_OB3"/>
    <property type="match status" value="1"/>
</dbReference>
<keyword evidence="4" id="KW-0233">DNA recombination</keyword>
<feature type="compositionally biased region" description="Polar residues" evidence="7">
    <location>
        <begin position="632"/>
        <end position="645"/>
    </location>
</feature>
<feature type="compositionally biased region" description="Polar residues" evidence="7">
    <location>
        <begin position="2142"/>
        <end position="2156"/>
    </location>
</feature>
<proteinExistence type="predicted"/>
<dbReference type="Pfam" id="PF21318">
    <property type="entry name" value="BRCA2DBD_OB2"/>
    <property type="match status" value="1"/>
</dbReference>
<dbReference type="InterPro" id="IPR015525">
    <property type="entry name" value="BRCA2"/>
</dbReference>